<evidence type="ECO:0000313" key="2">
    <source>
        <dbReference type="Proteomes" id="UP001341281"/>
    </source>
</evidence>
<reference evidence="1 2" key="1">
    <citation type="submission" date="2024-02" db="EMBL/GenBank/DDBJ databases">
        <title>High-quality chromosome-scale genome assembly of Pensacola bahiagrass (Paspalum notatum Flugge var. saurae).</title>
        <authorList>
            <person name="Vega J.M."/>
            <person name="Podio M."/>
            <person name="Orjuela J."/>
            <person name="Siena L.A."/>
            <person name="Pessino S.C."/>
            <person name="Combes M.C."/>
            <person name="Mariac C."/>
            <person name="Albertini E."/>
            <person name="Pupilli F."/>
            <person name="Ortiz J.P.A."/>
            <person name="Leblanc O."/>
        </authorList>
    </citation>
    <scope>NUCLEOTIDE SEQUENCE [LARGE SCALE GENOMIC DNA]</scope>
    <source>
        <strain evidence="1">R1</strain>
        <tissue evidence="1">Leaf</tissue>
    </source>
</reference>
<organism evidence="1 2">
    <name type="scientific">Paspalum notatum var. saurae</name>
    <dbReference type="NCBI Taxonomy" id="547442"/>
    <lineage>
        <taxon>Eukaryota</taxon>
        <taxon>Viridiplantae</taxon>
        <taxon>Streptophyta</taxon>
        <taxon>Embryophyta</taxon>
        <taxon>Tracheophyta</taxon>
        <taxon>Spermatophyta</taxon>
        <taxon>Magnoliopsida</taxon>
        <taxon>Liliopsida</taxon>
        <taxon>Poales</taxon>
        <taxon>Poaceae</taxon>
        <taxon>PACMAD clade</taxon>
        <taxon>Panicoideae</taxon>
        <taxon>Andropogonodae</taxon>
        <taxon>Paspaleae</taxon>
        <taxon>Paspalinae</taxon>
        <taxon>Paspalum</taxon>
    </lineage>
</organism>
<dbReference type="EMBL" id="CP144750">
    <property type="protein sequence ID" value="WVZ80814.1"/>
    <property type="molecule type" value="Genomic_DNA"/>
</dbReference>
<name>A0AAQ3TY19_PASNO</name>
<accession>A0AAQ3TY19</accession>
<gene>
    <name evidence="1" type="ORF">U9M48_028263</name>
</gene>
<keyword evidence="2" id="KW-1185">Reference proteome</keyword>
<proteinExistence type="predicted"/>
<evidence type="ECO:0000313" key="1">
    <source>
        <dbReference type="EMBL" id="WVZ80814.1"/>
    </source>
</evidence>
<evidence type="ECO:0008006" key="3">
    <source>
        <dbReference type="Google" id="ProtNLM"/>
    </source>
</evidence>
<dbReference type="Proteomes" id="UP001341281">
    <property type="component" value="Chromosome 06"/>
</dbReference>
<protein>
    <recommendedName>
        <fullName evidence="3">Reverse transcriptase RNase H-like domain-containing protein</fullName>
    </recommendedName>
</protein>
<sequence>MEIHYHPGKANVVADTLSRKTATFEAEPTLEQEIREHQKDDEKLQEIRELLKLGKAPYFRKDE</sequence>
<dbReference type="AlphaFoldDB" id="A0AAQ3TY19"/>